<accession>A0A2S8AFM0</accession>
<proteinExistence type="predicted"/>
<keyword evidence="2" id="KW-1185">Reference proteome</keyword>
<dbReference type="EMBL" id="PSZM01000002">
    <property type="protein sequence ID" value="PQL95007.1"/>
    <property type="molecule type" value="Genomic_DNA"/>
</dbReference>
<protein>
    <recommendedName>
        <fullName evidence="3">Lipoprotein</fullName>
    </recommendedName>
</protein>
<evidence type="ECO:0000313" key="1">
    <source>
        <dbReference type="EMBL" id="PQL95007.1"/>
    </source>
</evidence>
<dbReference type="AlphaFoldDB" id="A0A2S8AFM0"/>
<dbReference type="PROSITE" id="PS51257">
    <property type="entry name" value="PROKAR_LIPOPROTEIN"/>
    <property type="match status" value="1"/>
</dbReference>
<name>A0A2S8AFM0_9FLAO</name>
<dbReference type="Proteomes" id="UP000238042">
    <property type="component" value="Unassembled WGS sequence"/>
</dbReference>
<organism evidence="1 2">
    <name type="scientific">Apibacter adventoris</name>
    <dbReference type="NCBI Taxonomy" id="1679466"/>
    <lineage>
        <taxon>Bacteria</taxon>
        <taxon>Pseudomonadati</taxon>
        <taxon>Bacteroidota</taxon>
        <taxon>Flavobacteriia</taxon>
        <taxon>Flavobacteriales</taxon>
        <taxon>Weeksellaceae</taxon>
        <taxon>Apibacter</taxon>
    </lineage>
</organism>
<gene>
    <name evidence="1" type="ORF">C4S77_01990</name>
</gene>
<reference evidence="1 2" key="1">
    <citation type="submission" date="2018-02" db="EMBL/GenBank/DDBJ databases">
        <title>Genome sequences of Apibacter spp., gut symbionts of Asian honey bees.</title>
        <authorList>
            <person name="Kwong W.K."/>
            <person name="Steele M.I."/>
            <person name="Moran N.A."/>
        </authorList>
    </citation>
    <scope>NUCLEOTIDE SEQUENCE [LARGE SCALE GENOMIC DNA]</scope>
    <source>
        <strain evidence="2">wkB301</strain>
    </source>
</reference>
<evidence type="ECO:0000313" key="2">
    <source>
        <dbReference type="Proteomes" id="UP000238042"/>
    </source>
</evidence>
<evidence type="ECO:0008006" key="3">
    <source>
        <dbReference type="Google" id="ProtNLM"/>
    </source>
</evidence>
<comment type="caution">
    <text evidence="1">The sequence shown here is derived from an EMBL/GenBank/DDBJ whole genome shotgun (WGS) entry which is preliminary data.</text>
</comment>
<dbReference type="RefSeq" id="WP_105245701.1">
    <property type="nucleotide sequence ID" value="NZ_PSZM01000002.1"/>
</dbReference>
<sequence>MEKAVLISVIIFIFFYSCNKNIDVKRNHYEVSKVEWNIDIPKNVIDSISNIKKQSNKVLVGFLSENKSYISINVLEVRRPFQLFERFKIIENKKDTVIIVPMSNYNEGLSYQEIKILGMKYKKEIEDSLIEFNSIKLNEDILEGVHFIYCKNNPNNIKIFKGSYIALSKELDSIISSLCFQVK</sequence>